<reference evidence="1 2" key="1">
    <citation type="submission" date="2023-07" db="EMBL/GenBank/DDBJ databases">
        <title>Genomic Encyclopedia of Type Strains, Phase IV (KMG-IV): sequencing the most valuable type-strain genomes for metagenomic binning, comparative biology and taxonomic classification.</title>
        <authorList>
            <person name="Goeker M."/>
        </authorList>
    </citation>
    <scope>NUCLEOTIDE SEQUENCE [LARGE SCALE GENOMIC DNA]</scope>
    <source>
        <strain evidence="1 2">DSM 3770</strain>
    </source>
</reference>
<evidence type="ECO:0000313" key="2">
    <source>
        <dbReference type="Proteomes" id="UP001241747"/>
    </source>
</evidence>
<comment type="caution">
    <text evidence="1">The sequence shown here is derived from an EMBL/GenBank/DDBJ whole genome shotgun (WGS) entry which is preliminary data.</text>
</comment>
<evidence type="ECO:0000313" key="1">
    <source>
        <dbReference type="EMBL" id="MDQ0506765.1"/>
    </source>
</evidence>
<protein>
    <submittedName>
        <fullName evidence="1">Uncharacterized protein</fullName>
    </submittedName>
</protein>
<dbReference type="EMBL" id="JAUSVY010000009">
    <property type="protein sequence ID" value="MDQ0506765.1"/>
    <property type="molecule type" value="Genomic_DNA"/>
</dbReference>
<proteinExistence type="predicted"/>
<sequence length="75" mass="7989">MAIDEEQLLGLSFVAYRRVATMLQTPAVSAPPGRSTSLSIDPVELDAALLRDRQETAGHADVSSAISFAERGAFI</sequence>
<gene>
    <name evidence="1" type="ORF">QOZ94_003579</name>
</gene>
<organism evidence="1 2">
    <name type="scientific">Xanthobacter agilis</name>
    <dbReference type="NCBI Taxonomy" id="47492"/>
    <lineage>
        <taxon>Bacteria</taxon>
        <taxon>Pseudomonadati</taxon>
        <taxon>Pseudomonadota</taxon>
        <taxon>Alphaproteobacteria</taxon>
        <taxon>Hyphomicrobiales</taxon>
        <taxon>Xanthobacteraceae</taxon>
        <taxon>Xanthobacter</taxon>
    </lineage>
</organism>
<accession>A0ABU0LI08</accession>
<dbReference type="RefSeq" id="WP_393978238.1">
    <property type="nucleotide sequence ID" value="NZ_JBAFWJ010000009.1"/>
</dbReference>
<dbReference type="Proteomes" id="UP001241747">
    <property type="component" value="Unassembled WGS sequence"/>
</dbReference>
<name>A0ABU0LI08_XANAG</name>
<keyword evidence="2" id="KW-1185">Reference proteome</keyword>